<comment type="caution">
    <text evidence="1">The sequence shown here is derived from an EMBL/GenBank/DDBJ whole genome shotgun (WGS) entry which is preliminary data.</text>
</comment>
<dbReference type="RefSeq" id="WP_269470951.1">
    <property type="nucleotide sequence ID" value="NZ_AP018721.1"/>
</dbReference>
<accession>A0A4R3JTY7</accession>
<dbReference type="Proteomes" id="UP000295135">
    <property type="component" value="Unassembled WGS sequence"/>
</dbReference>
<keyword evidence="2" id="KW-1185">Reference proteome</keyword>
<dbReference type="EMBL" id="SLZY01000019">
    <property type="protein sequence ID" value="TCS69760.1"/>
    <property type="molecule type" value="Genomic_DNA"/>
</dbReference>
<gene>
    <name evidence="1" type="ORF">EDC61_11960</name>
</gene>
<reference evidence="1 2" key="1">
    <citation type="submission" date="2019-03" db="EMBL/GenBank/DDBJ databases">
        <title>Genomic Encyclopedia of Type Strains, Phase IV (KMG-IV): sequencing the most valuable type-strain genomes for metagenomic binning, comparative biology and taxonomic classification.</title>
        <authorList>
            <person name="Goeker M."/>
        </authorList>
    </citation>
    <scope>NUCLEOTIDE SEQUENCE [LARGE SCALE GENOMIC DNA]</scope>
    <source>
        <strain evidence="1 2">DSM 103923</strain>
    </source>
</reference>
<evidence type="ECO:0000313" key="1">
    <source>
        <dbReference type="EMBL" id="TCS69760.1"/>
    </source>
</evidence>
<evidence type="ECO:0000313" key="2">
    <source>
        <dbReference type="Proteomes" id="UP000295135"/>
    </source>
</evidence>
<sequence length="44" mass="4742">MESAFAQLGEAQVEVRGDELSATFGLIRCQIAQAKDAARFDARA</sequence>
<organism evidence="1 2">
    <name type="scientific">Sulfuritortus calidifontis</name>
    <dbReference type="NCBI Taxonomy" id="1914471"/>
    <lineage>
        <taxon>Bacteria</taxon>
        <taxon>Pseudomonadati</taxon>
        <taxon>Pseudomonadota</taxon>
        <taxon>Betaproteobacteria</taxon>
        <taxon>Nitrosomonadales</taxon>
        <taxon>Thiobacillaceae</taxon>
        <taxon>Sulfuritortus</taxon>
    </lineage>
</organism>
<proteinExistence type="predicted"/>
<name>A0A4R3JTY7_9PROT</name>
<dbReference type="AlphaFoldDB" id="A0A4R3JTY7"/>
<protein>
    <submittedName>
        <fullName evidence="1">Uncharacterized protein</fullName>
    </submittedName>
</protein>